<dbReference type="InterPro" id="IPR000160">
    <property type="entry name" value="GGDEF_dom"/>
</dbReference>
<dbReference type="EC" id="2.7.7.65" evidence="1"/>
<evidence type="ECO:0000259" key="4">
    <source>
        <dbReference type="PROSITE" id="PS50887"/>
    </source>
</evidence>
<evidence type="ECO:0000256" key="3">
    <source>
        <dbReference type="SAM" id="Phobius"/>
    </source>
</evidence>
<keyword evidence="6" id="KW-1185">Reference proteome</keyword>
<keyword evidence="3" id="KW-1133">Transmembrane helix</keyword>
<dbReference type="Gene3D" id="3.30.70.270">
    <property type="match status" value="1"/>
</dbReference>
<dbReference type="GO" id="GO:0043709">
    <property type="term" value="P:cell adhesion involved in single-species biofilm formation"/>
    <property type="evidence" value="ECO:0007669"/>
    <property type="project" value="TreeGrafter"/>
</dbReference>
<dbReference type="FunFam" id="3.30.70.270:FF:000001">
    <property type="entry name" value="Diguanylate cyclase domain protein"/>
    <property type="match status" value="1"/>
</dbReference>
<keyword evidence="3" id="KW-0472">Membrane</keyword>
<comment type="catalytic activity">
    <reaction evidence="2">
        <text>2 GTP = 3',3'-c-di-GMP + 2 diphosphate</text>
        <dbReference type="Rhea" id="RHEA:24898"/>
        <dbReference type="ChEBI" id="CHEBI:33019"/>
        <dbReference type="ChEBI" id="CHEBI:37565"/>
        <dbReference type="ChEBI" id="CHEBI:58805"/>
        <dbReference type="EC" id="2.7.7.65"/>
    </reaction>
</comment>
<evidence type="ECO:0000256" key="1">
    <source>
        <dbReference type="ARBA" id="ARBA00012528"/>
    </source>
</evidence>
<dbReference type="GO" id="GO:0005886">
    <property type="term" value="C:plasma membrane"/>
    <property type="evidence" value="ECO:0007669"/>
    <property type="project" value="TreeGrafter"/>
</dbReference>
<feature type="domain" description="GGDEF" evidence="4">
    <location>
        <begin position="355"/>
        <end position="491"/>
    </location>
</feature>
<gene>
    <name evidence="5" type="ORF">BKE38_28895</name>
</gene>
<dbReference type="SUPFAM" id="SSF55073">
    <property type="entry name" value="Nucleotide cyclase"/>
    <property type="match status" value="1"/>
</dbReference>
<evidence type="ECO:0000313" key="6">
    <source>
        <dbReference type="Proteomes" id="UP000188879"/>
    </source>
</evidence>
<dbReference type="AlphaFoldDB" id="A0A1V2GU70"/>
<dbReference type="Pfam" id="PF00990">
    <property type="entry name" value="GGDEF"/>
    <property type="match status" value="1"/>
</dbReference>
<name>A0A1V2GU70_9PROT</name>
<dbReference type="InterPro" id="IPR054327">
    <property type="entry name" value="His-kinase-like_sensor"/>
</dbReference>
<comment type="caution">
    <text evidence="5">The sequence shown here is derived from an EMBL/GenBank/DDBJ whole genome shotgun (WGS) entry which is preliminary data.</text>
</comment>
<dbReference type="Gene3D" id="3.30.450.20">
    <property type="entry name" value="PAS domain"/>
    <property type="match status" value="2"/>
</dbReference>
<organism evidence="5 6">
    <name type="scientific">Teichococcus deserti</name>
    <dbReference type="NCBI Taxonomy" id="1817963"/>
    <lineage>
        <taxon>Bacteria</taxon>
        <taxon>Pseudomonadati</taxon>
        <taxon>Pseudomonadota</taxon>
        <taxon>Alphaproteobacteria</taxon>
        <taxon>Acetobacterales</taxon>
        <taxon>Roseomonadaceae</taxon>
        <taxon>Roseomonas</taxon>
    </lineage>
</organism>
<dbReference type="GO" id="GO:0052621">
    <property type="term" value="F:diguanylate cyclase activity"/>
    <property type="evidence" value="ECO:0007669"/>
    <property type="project" value="UniProtKB-EC"/>
</dbReference>
<protein>
    <recommendedName>
        <fullName evidence="1">diguanylate cyclase</fullName>
        <ecNumber evidence="1">2.7.7.65</ecNumber>
    </recommendedName>
</protein>
<evidence type="ECO:0000256" key="2">
    <source>
        <dbReference type="ARBA" id="ARBA00034247"/>
    </source>
</evidence>
<feature type="transmembrane region" description="Helical" evidence="3">
    <location>
        <begin position="281"/>
        <end position="300"/>
    </location>
</feature>
<dbReference type="InterPro" id="IPR043128">
    <property type="entry name" value="Rev_trsase/Diguanyl_cyclase"/>
</dbReference>
<reference evidence="5 6" key="1">
    <citation type="submission" date="2016-10" db="EMBL/GenBank/DDBJ databases">
        <title>Draft Genome sequence of Roseomonas sp. strain M3.</title>
        <authorList>
            <person name="Subhash Y."/>
            <person name="Lee S."/>
        </authorList>
    </citation>
    <scope>NUCLEOTIDE SEQUENCE [LARGE SCALE GENOMIC DNA]</scope>
    <source>
        <strain evidence="5 6">M3</strain>
    </source>
</reference>
<dbReference type="Pfam" id="PF22588">
    <property type="entry name" value="dCache_1_like"/>
    <property type="match status" value="1"/>
</dbReference>
<proteinExistence type="predicted"/>
<keyword evidence="3" id="KW-0812">Transmembrane</keyword>
<dbReference type="PANTHER" id="PTHR45138:SF9">
    <property type="entry name" value="DIGUANYLATE CYCLASE DGCM-RELATED"/>
    <property type="match status" value="1"/>
</dbReference>
<dbReference type="CDD" id="cd12915">
    <property type="entry name" value="PDC2_DGC_like"/>
    <property type="match status" value="1"/>
</dbReference>
<dbReference type="NCBIfam" id="TIGR00254">
    <property type="entry name" value="GGDEF"/>
    <property type="match status" value="1"/>
</dbReference>
<dbReference type="PROSITE" id="PS50887">
    <property type="entry name" value="GGDEF"/>
    <property type="match status" value="1"/>
</dbReference>
<dbReference type="GO" id="GO:1902201">
    <property type="term" value="P:negative regulation of bacterial-type flagellum-dependent cell motility"/>
    <property type="evidence" value="ECO:0007669"/>
    <property type="project" value="TreeGrafter"/>
</dbReference>
<evidence type="ECO:0000313" key="5">
    <source>
        <dbReference type="EMBL" id="ONG43413.1"/>
    </source>
</evidence>
<dbReference type="InterPro" id="IPR029787">
    <property type="entry name" value="Nucleotide_cyclase"/>
</dbReference>
<dbReference type="PANTHER" id="PTHR45138">
    <property type="entry name" value="REGULATORY COMPONENTS OF SENSORY TRANSDUCTION SYSTEM"/>
    <property type="match status" value="1"/>
</dbReference>
<dbReference type="EMBL" id="MLCO01000479">
    <property type="protein sequence ID" value="ONG43413.1"/>
    <property type="molecule type" value="Genomic_DNA"/>
</dbReference>
<dbReference type="InterPro" id="IPR050469">
    <property type="entry name" value="Diguanylate_Cyclase"/>
</dbReference>
<sequence length="502" mass="53395">MVTRLVPLGLIVAAATLLLGGAVLLDARHDAWARAEQASMNLAMAVERDITRSLAAYDLSLQGAAMAIEQPHLAASSPEIRQMAMFDRAAGARQFGTLLVLNAEGDVVASSAGPVPPSTNLAGRDVFRVHQARADLGLYIGHPDRAPAAPEDLRVPVSRRLPLHRSFFGGVVVGSLRLADFQELFARFDLGHRGSITLLRADGQLLARHPVSLPDIGRDFSAAEIVRRFMAAPAGSFPGIAPIDGVERLYTFRHLGDYPLILSVAIAVDDVYAAWWRKAAVIAGVLLLLCVATVALCVIARREIRQRLAAEAALVETAARFERLSQVDGLTGLANRAKFDAELALAWRHAARHRQPLSLVMLDADCFKGYNDRYGHQEGDRVLRAVAGCIKVAATRPEDTGARYGGEEFAVLLPGTGTSGAYAVAEKIRAAVAAAALPHLDSPCGRVTVSAGVALVWPEQDSAPGQLVAMADQALYAAKRGGRNRVEIGLSLAAAPDMAMSA</sequence>
<dbReference type="Proteomes" id="UP000188879">
    <property type="component" value="Unassembled WGS sequence"/>
</dbReference>
<feature type="transmembrane region" description="Helical" evidence="3">
    <location>
        <begin position="6"/>
        <end position="25"/>
    </location>
</feature>
<accession>A0A1V2GU70</accession>
<dbReference type="SMART" id="SM00267">
    <property type="entry name" value="GGDEF"/>
    <property type="match status" value="1"/>
</dbReference>
<dbReference type="CDD" id="cd01949">
    <property type="entry name" value="GGDEF"/>
    <property type="match status" value="1"/>
</dbReference>
<dbReference type="CDD" id="cd12914">
    <property type="entry name" value="PDC1_DGC_like"/>
    <property type="match status" value="1"/>
</dbReference>